<evidence type="ECO:0000256" key="1">
    <source>
        <dbReference type="SAM" id="SignalP"/>
    </source>
</evidence>
<dbReference type="Proteomes" id="UP000288859">
    <property type="component" value="Unassembled WGS sequence"/>
</dbReference>
<accession>A0A438N5S8</accession>
<feature type="chain" id="PRO_5019080362" evidence="1">
    <location>
        <begin position="21"/>
        <end position="160"/>
    </location>
</feature>
<proteinExistence type="predicted"/>
<dbReference type="AlphaFoldDB" id="A0A438N5S8"/>
<dbReference type="VEuPathDB" id="FungiDB:PV10_06007"/>
<dbReference type="OrthoDB" id="10346871at2759"/>
<comment type="caution">
    <text evidence="2">The sequence shown here is derived from an EMBL/GenBank/DDBJ whole genome shotgun (WGS) entry which is preliminary data.</text>
</comment>
<reference evidence="2 3" key="1">
    <citation type="submission" date="2017-03" db="EMBL/GenBank/DDBJ databases">
        <title>Genomes of endolithic fungi from Antarctica.</title>
        <authorList>
            <person name="Coleine C."/>
            <person name="Masonjones S."/>
            <person name="Stajich J.E."/>
        </authorList>
    </citation>
    <scope>NUCLEOTIDE SEQUENCE [LARGE SCALE GENOMIC DNA]</scope>
    <source>
        <strain evidence="2 3">CCFEE 6314</strain>
    </source>
</reference>
<name>A0A438N5S8_EXOME</name>
<feature type="signal peptide" evidence="1">
    <location>
        <begin position="1"/>
        <end position="20"/>
    </location>
</feature>
<evidence type="ECO:0000313" key="3">
    <source>
        <dbReference type="Proteomes" id="UP000288859"/>
    </source>
</evidence>
<gene>
    <name evidence="2" type="ORF">B0A52_03380</name>
</gene>
<sequence>MLNTAVPLLLISALATSISGLPQSSDSASAADLAAQCTTITGGWKLYYSGSGSLRNDAQYYSISSFAKFSDPSQVCSVAAAKQSCAKVASAYSAKQFSLSFDGEYSDPNGPWLCQVFMQDDSSPGLFNEQSGNAQGNGSWDSIGSVKLRETSLEMPISAH</sequence>
<keyword evidence="1" id="KW-0732">Signal</keyword>
<evidence type="ECO:0000313" key="2">
    <source>
        <dbReference type="EMBL" id="RVX71015.1"/>
    </source>
</evidence>
<dbReference type="EMBL" id="NAJM01000019">
    <property type="protein sequence ID" value="RVX71015.1"/>
    <property type="molecule type" value="Genomic_DNA"/>
</dbReference>
<organism evidence="2 3">
    <name type="scientific">Exophiala mesophila</name>
    <name type="common">Black yeast-like fungus</name>
    <dbReference type="NCBI Taxonomy" id="212818"/>
    <lineage>
        <taxon>Eukaryota</taxon>
        <taxon>Fungi</taxon>
        <taxon>Dikarya</taxon>
        <taxon>Ascomycota</taxon>
        <taxon>Pezizomycotina</taxon>
        <taxon>Eurotiomycetes</taxon>
        <taxon>Chaetothyriomycetidae</taxon>
        <taxon>Chaetothyriales</taxon>
        <taxon>Herpotrichiellaceae</taxon>
        <taxon>Exophiala</taxon>
    </lineage>
</organism>
<protein>
    <submittedName>
        <fullName evidence="2">Uncharacterized protein</fullName>
    </submittedName>
</protein>